<evidence type="ECO:0000313" key="2">
    <source>
        <dbReference type="Proteomes" id="UP000814243"/>
    </source>
</evidence>
<evidence type="ECO:0000313" key="1">
    <source>
        <dbReference type="EMBL" id="KAH9642814.1"/>
    </source>
</evidence>
<dbReference type="EMBL" id="JACEFF010000175">
    <property type="protein sequence ID" value="KAH9642814.1"/>
    <property type="molecule type" value="Genomic_DNA"/>
</dbReference>
<comment type="caution">
    <text evidence="1">The sequence shown here is derived from an EMBL/GenBank/DDBJ whole genome shotgun (WGS) entry which is preliminary data.</text>
</comment>
<evidence type="ECO:0008006" key="3">
    <source>
        <dbReference type="Google" id="ProtNLM"/>
    </source>
</evidence>
<gene>
    <name evidence="1" type="ORF">HF086_012308</name>
</gene>
<protein>
    <recommendedName>
        <fullName evidence="3">MULE transposase domain-containing protein</fullName>
    </recommendedName>
</protein>
<name>A0A922SMM5_SPOEX</name>
<organism evidence="1 2">
    <name type="scientific">Spodoptera exigua</name>
    <name type="common">Beet armyworm</name>
    <name type="synonym">Noctua fulgens</name>
    <dbReference type="NCBI Taxonomy" id="7107"/>
    <lineage>
        <taxon>Eukaryota</taxon>
        <taxon>Metazoa</taxon>
        <taxon>Ecdysozoa</taxon>
        <taxon>Arthropoda</taxon>
        <taxon>Hexapoda</taxon>
        <taxon>Insecta</taxon>
        <taxon>Pterygota</taxon>
        <taxon>Neoptera</taxon>
        <taxon>Endopterygota</taxon>
        <taxon>Lepidoptera</taxon>
        <taxon>Glossata</taxon>
        <taxon>Ditrysia</taxon>
        <taxon>Noctuoidea</taxon>
        <taxon>Noctuidae</taxon>
        <taxon>Amphipyrinae</taxon>
        <taxon>Spodoptera</taxon>
    </lineage>
</organism>
<proteinExistence type="predicted"/>
<sequence length="169" mass="19620">MNAIAIVFRSVVIKACYFHYSENVWKKAKQLDLTKDAITQRHVSISALHPLLPCKFISEEWCNIMEDCPDNDAIQTFNDYMVSQWLENESFVDIWCVHGERHRTTNAVESWHKKLNSAVPRNANLYQLLNVLKEDVDLQTVVVTQYKSNAPPQNDVHRQLLLKIRGSHT</sequence>
<accession>A0A922SMM5</accession>
<dbReference type="AlphaFoldDB" id="A0A922SMM5"/>
<dbReference type="Proteomes" id="UP000814243">
    <property type="component" value="Unassembled WGS sequence"/>
</dbReference>
<reference evidence="1" key="1">
    <citation type="journal article" date="2021" name="G3 (Bethesda)">
        <title>Genome and transcriptome analysis of the beet armyworm Spodoptera exigua reveals targets for pest control. .</title>
        <authorList>
            <person name="Simon S."/>
            <person name="Breeschoten T."/>
            <person name="Jansen H.J."/>
            <person name="Dirks R.P."/>
            <person name="Schranz M.E."/>
            <person name="Ros V.I.D."/>
        </authorList>
    </citation>
    <scope>NUCLEOTIDE SEQUENCE</scope>
    <source>
        <strain evidence="1">TB_SE_WUR_2020</strain>
    </source>
</reference>